<dbReference type="GO" id="GO:0006355">
    <property type="term" value="P:regulation of DNA-templated transcription"/>
    <property type="evidence" value="ECO:0007669"/>
    <property type="project" value="TreeGrafter"/>
</dbReference>
<name>A0AAD4T5R5_9MAGN</name>
<organism evidence="3 4">
    <name type="scientific">Papaver atlanticum</name>
    <dbReference type="NCBI Taxonomy" id="357466"/>
    <lineage>
        <taxon>Eukaryota</taxon>
        <taxon>Viridiplantae</taxon>
        <taxon>Streptophyta</taxon>
        <taxon>Embryophyta</taxon>
        <taxon>Tracheophyta</taxon>
        <taxon>Spermatophyta</taxon>
        <taxon>Magnoliopsida</taxon>
        <taxon>Ranunculales</taxon>
        <taxon>Papaveraceae</taxon>
        <taxon>Papaveroideae</taxon>
        <taxon>Papaver</taxon>
    </lineage>
</organism>
<dbReference type="Proteomes" id="UP001202328">
    <property type="component" value="Unassembled WGS sequence"/>
</dbReference>
<comment type="caution">
    <text evidence="3">The sequence shown here is derived from an EMBL/GenBank/DDBJ whole genome shotgun (WGS) entry which is preliminary data.</text>
</comment>
<sequence>MHSGQRLLVVVTGFVTLRYYECFASGVYCDGCNCTNCFHNVENETSRQEAVQATLERNPNAFRPKIASCHHGVHDIKVCGRTH</sequence>
<evidence type="ECO:0000313" key="3">
    <source>
        <dbReference type="EMBL" id="KAI3938742.1"/>
    </source>
</evidence>
<protein>
    <recommendedName>
        <fullName evidence="2">CRC domain-containing protein</fullName>
    </recommendedName>
</protein>
<dbReference type="EMBL" id="JAJJMB010005473">
    <property type="protein sequence ID" value="KAI3938742.1"/>
    <property type="molecule type" value="Genomic_DNA"/>
</dbReference>
<keyword evidence="1" id="KW-0732">Signal</keyword>
<evidence type="ECO:0000259" key="2">
    <source>
        <dbReference type="PROSITE" id="PS51634"/>
    </source>
</evidence>
<dbReference type="PANTHER" id="PTHR12446:SF34">
    <property type="entry name" value="PROTEIN LIN-54 HOMOLOG"/>
    <property type="match status" value="1"/>
</dbReference>
<feature type="domain" description="CRC" evidence="2">
    <location>
        <begin position="1"/>
        <end position="83"/>
    </location>
</feature>
<gene>
    <name evidence="3" type="ORF">MKW98_011894</name>
</gene>
<dbReference type="PROSITE" id="PS51634">
    <property type="entry name" value="CRC"/>
    <property type="match status" value="1"/>
</dbReference>
<dbReference type="PANTHER" id="PTHR12446">
    <property type="entry name" value="TESMIN/TSO1-RELATED"/>
    <property type="match status" value="1"/>
</dbReference>
<dbReference type="InterPro" id="IPR005172">
    <property type="entry name" value="CRC"/>
</dbReference>
<keyword evidence="4" id="KW-1185">Reference proteome</keyword>
<evidence type="ECO:0000256" key="1">
    <source>
        <dbReference type="SAM" id="SignalP"/>
    </source>
</evidence>
<proteinExistence type="predicted"/>
<dbReference type="AlphaFoldDB" id="A0AAD4T5R5"/>
<feature type="chain" id="PRO_5041920939" description="CRC domain-containing protein" evidence="1">
    <location>
        <begin position="25"/>
        <end position="83"/>
    </location>
</feature>
<feature type="signal peptide" evidence="1">
    <location>
        <begin position="1"/>
        <end position="24"/>
    </location>
</feature>
<reference evidence="3" key="1">
    <citation type="submission" date="2022-04" db="EMBL/GenBank/DDBJ databases">
        <title>A functionally conserved STORR gene fusion in Papaver species that diverged 16.8 million years ago.</title>
        <authorList>
            <person name="Catania T."/>
        </authorList>
    </citation>
    <scope>NUCLEOTIDE SEQUENCE</scope>
    <source>
        <strain evidence="3">S-188037</strain>
    </source>
</reference>
<accession>A0AAD4T5R5</accession>
<dbReference type="InterPro" id="IPR028307">
    <property type="entry name" value="Lin-54_fam"/>
</dbReference>
<dbReference type="GO" id="GO:0005634">
    <property type="term" value="C:nucleus"/>
    <property type="evidence" value="ECO:0007669"/>
    <property type="project" value="TreeGrafter"/>
</dbReference>
<evidence type="ECO:0000313" key="4">
    <source>
        <dbReference type="Proteomes" id="UP001202328"/>
    </source>
</evidence>